<feature type="compositionally biased region" description="Polar residues" evidence="1">
    <location>
        <begin position="98"/>
        <end position="109"/>
    </location>
</feature>
<organism evidence="2 3">
    <name type="scientific">Sphagnum jensenii</name>
    <dbReference type="NCBI Taxonomy" id="128206"/>
    <lineage>
        <taxon>Eukaryota</taxon>
        <taxon>Viridiplantae</taxon>
        <taxon>Streptophyta</taxon>
        <taxon>Embryophyta</taxon>
        <taxon>Bryophyta</taxon>
        <taxon>Sphagnophytina</taxon>
        <taxon>Sphagnopsida</taxon>
        <taxon>Sphagnales</taxon>
        <taxon>Sphagnaceae</taxon>
        <taxon>Sphagnum</taxon>
    </lineage>
</organism>
<accession>A0ABP0XAV0</accession>
<reference evidence="2" key="1">
    <citation type="submission" date="2024-02" db="EMBL/GenBank/DDBJ databases">
        <authorList>
            <consortium name="ELIXIR-Norway"/>
            <consortium name="Elixir Norway"/>
        </authorList>
    </citation>
    <scope>NUCLEOTIDE SEQUENCE</scope>
</reference>
<sequence>MINHHRYPKSVRFLSIIETTRVTQILDQLCSPTPDPEERKNTLCTRRVMVRMVPQQTSRLRGCVRLLAGCLLESPARRGQDFGNGKQNAEKTPEIFESSKTNATAAVVM</sequence>
<name>A0ABP0XAV0_9BRYO</name>
<gene>
    <name evidence="2" type="ORF">CSSPJE1EN1_LOCUS20168</name>
</gene>
<keyword evidence="3" id="KW-1185">Reference proteome</keyword>
<evidence type="ECO:0000313" key="2">
    <source>
        <dbReference type="EMBL" id="CAK9274690.1"/>
    </source>
</evidence>
<feature type="region of interest" description="Disordered" evidence="1">
    <location>
        <begin position="78"/>
        <end position="109"/>
    </location>
</feature>
<dbReference type="Proteomes" id="UP001497444">
    <property type="component" value="Chromosome 6"/>
</dbReference>
<protein>
    <submittedName>
        <fullName evidence="2">Uncharacterized protein</fullName>
    </submittedName>
</protein>
<dbReference type="EMBL" id="OZ020101">
    <property type="protein sequence ID" value="CAK9274690.1"/>
    <property type="molecule type" value="Genomic_DNA"/>
</dbReference>
<proteinExistence type="predicted"/>
<evidence type="ECO:0000313" key="3">
    <source>
        <dbReference type="Proteomes" id="UP001497444"/>
    </source>
</evidence>
<evidence type="ECO:0000256" key="1">
    <source>
        <dbReference type="SAM" id="MobiDB-lite"/>
    </source>
</evidence>